<gene>
    <name evidence="7" type="ORF">COCSUDRAFT_65606</name>
</gene>
<evidence type="ECO:0000313" key="8">
    <source>
        <dbReference type="Proteomes" id="UP000007264"/>
    </source>
</evidence>
<protein>
    <recommendedName>
        <fullName evidence="9">Peroxisomal membrane protein 2</fullName>
    </recommendedName>
</protein>
<evidence type="ECO:0000256" key="4">
    <source>
        <dbReference type="ARBA" id="ARBA00022989"/>
    </source>
</evidence>
<keyword evidence="3 6" id="KW-0812">Transmembrane</keyword>
<evidence type="ECO:0000256" key="3">
    <source>
        <dbReference type="ARBA" id="ARBA00022692"/>
    </source>
</evidence>
<keyword evidence="4 6" id="KW-1133">Transmembrane helix</keyword>
<dbReference type="KEGG" id="csl:COCSUDRAFT_65606"/>
<keyword evidence="8" id="KW-1185">Reference proteome</keyword>
<comment type="caution">
    <text evidence="7">The sequence shown here is derived from an EMBL/GenBank/DDBJ whole genome shotgun (WGS) entry which is preliminary data.</text>
</comment>
<evidence type="ECO:0000313" key="7">
    <source>
        <dbReference type="EMBL" id="EIE24943.1"/>
    </source>
</evidence>
<sequence length="153" mass="17518">MLYGFLIHAPGCHYFYQLLDRTVMPDEPTGAPAILVKVFLDRVVFTPLNMLALFLFTGLLEGLPWQRILSTIWRRMLPLWLLSNVLWPAAHVINFRYVPSEQRVLFVNLVSLLWNVVTCQVVGQEGTVHHKVAYGLKGLSHFHLGHRSPTETV</sequence>
<organism evidence="7 8">
    <name type="scientific">Coccomyxa subellipsoidea (strain C-169)</name>
    <name type="common">Green microalga</name>
    <dbReference type="NCBI Taxonomy" id="574566"/>
    <lineage>
        <taxon>Eukaryota</taxon>
        <taxon>Viridiplantae</taxon>
        <taxon>Chlorophyta</taxon>
        <taxon>core chlorophytes</taxon>
        <taxon>Trebouxiophyceae</taxon>
        <taxon>Trebouxiophyceae incertae sedis</taxon>
        <taxon>Coccomyxaceae</taxon>
        <taxon>Coccomyxa</taxon>
        <taxon>Coccomyxa subellipsoidea</taxon>
    </lineage>
</organism>
<evidence type="ECO:0000256" key="1">
    <source>
        <dbReference type="ARBA" id="ARBA00004141"/>
    </source>
</evidence>
<dbReference type="RefSeq" id="XP_005649487.1">
    <property type="nucleotide sequence ID" value="XM_005649430.1"/>
</dbReference>
<dbReference type="GO" id="GO:0005737">
    <property type="term" value="C:cytoplasm"/>
    <property type="evidence" value="ECO:0007669"/>
    <property type="project" value="TreeGrafter"/>
</dbReference>
<dbReference type="InterPro" id="IPR007248">
    <property type="entry name" value="Mpv17_PMP22"/>
</dbReference>
<evidence type="ECO:0000256" key="6">
    <source>
        <dbReference type="RuleBase" id="RU363053"/>
    </source>
</evidence>
<dbReference type="GeneID" id="17042944"/>
<dbReference type="EMBL" id="AGSI01000005">
    <property type="protein sequence ID" value="EIE24943.1"/>
    <property type="molecule type" value="Genomic_DNA"/>
</dbReference>
<dbReference type="Proteomes" id="UP000007264">
    <property type="component" value="Unassembled WGS sequence"/>
</dbReference>
<dbReference type="AlphaFoldDB" id="I0Z2S4"/>
<feature type="transmembrane region" description="Helical" evidence="6">
    <location>
        <begin position="44"/>
        <end position="65"/>
    </location>
</feature>
<comment type="subcellular location">
    <subcellularLocation>
        <location evidence="1">Membrane</location>
        <topology evidence="1">Multi-pass membrane protein</topology>
    </subcellularLocation>
</comment>
<dbReference type="OrthoDB" id="10267969at2759"/>
<dbReference type="PANTHER" id="PTHR11266">
    <property type="entry name" value="PEROXISOMAL MEMBRANE PROTEIN 2, PXMP2 MPV17"/>
    <property type="match status" value="1"/>
</dbReference>
<accession>I0Z2S4</accession>
<evidence type="ECO:0000256" key="2">
    <source>
        <dbReference type="ARBA" id="ARBA00006824"/>
    </source>
</evidence>
<dbReference type="GO" id="GO:0016020">
    <property type="term" value="C:membrane"/>
    <property type="evidence" value="ECO:0007669"/>
    <property type="project" value="UniProtKB-SubCell"/>
</dbReference>
<dbReference type="Pfam" id="PF04117">
    <property type="entry name" value="Mpv17_PMP22"/>
    <property type="match status" value="1"/>
</dbReference>
<evidence type="ECO:0000256" key="5">
    <source>
        <dbReference type="ARBA" id="ARBA00023136"/>
    </source>
</evidence>
<dbReference type="PANTHER" id="PTHR11266:SF17">
    <property type="entry name" value="PROTEIN MPV17"/>
    <property type="match status" value="1"/>
</dbReference>
<name>I0Z2S4_COCSC</name>
<comment type="caution">
    <text evidence="6">Lacks conserved residue(s) required for the propagation of feature annotation.</text>
</comment>
<keyword evidence="5 6" id="KW-0472">Membrane</keyword>
<dbReference type="eggNOG" id="KOG1944">
    <property type="taxonomic scope" value="Eukaryota"/>
</dbReference>
<reference evidence="7 8" key="1">
    <citation type="journal article" date="2012" name="Genome Biol.">
        <title>The genome of the polar eukaryotic microalga coccomyxa subellipsoidea reveals traits of cold adaptation.</title>
        <authorList>
            <person name="Blanc G."/>
            <person name="Agarkova I."/>
            <person name="Grimwood J."/>
            <person name="Kuo A."/>
            <person name="Brueggeman A."/>
            <person name="Dunigan D."/>
            <person name="Gurnon J."/>
            <person name="Ladunga I."/>
            <person name="Lindquist E."/>
            <person name="Lucas S."/>
            <person name="Pangilinan J."/>
            <person name="Proschold T."/>
            <person name="Salamov A."/>
            <person name="Schmutz J."/>
            <person name="Weeks D."/>
            <person name="Yamada T."/>
            <person name="Claverie J.M."/>
            <person name="Grigoriev I."/>
            <person name="Van Etten J."/>
            <person name="Lomsadze A."/>
            <person name="Borodovsky M."/>
        </authorList>
    </citation>
    <scope>NUCLEOTIDE SEQUENCE [LARGE SCALE GENOMIC DNA]</scope>
    <source>
        <strain evidence="7 8">C-169</strain>
    </source>
</reference>
<proteinExistence type="inferred from homology"/>
<comment type="similarity">
    <text evidence="2 6">Belongs to the peroxisomal membrane protein PXMP2/4 family.</text>
</comment>
<evidence type="ECO:0008006" key="9">
    <source>
        <dbReference type="Google" id="ProtNLM"/>
    </source>
</evidence>